<protein>
    <recommendedName>
        <fullName evidence="7">Probable branched-chain-amino-acid aminotransferase</fullName>
        <ecNumber evidence="6">2.6.1.42</ecNumber>
    </recommendedName>
</protein>
<evidence type="ECO:0000313" key="12">
    <source>
        <dbReference type="EMBL" id="SFK31668.1"/>
    </source>
</evidence>
<comment type="similarity">
    <text evidence="5">Belongs to the class-IV pyridoxal-phosphate-dependent aminotransferase family.</text>
</comment>
<evidence type="ECO:0000256" key="6">
    <source>
        <dbReference type="ARBA" id="ARBA00013053"/>
    </source>
</evidence>
<dbReference type="GO" id="GO:0004084">
    <property type="term" value="F:branched-chain-amino-acid transaminase activity"/>
    <property type="evidence" value="ECO:0007669"/>
    <property type="project" value="UniProtKB-EC"/>
</dbReference>
<keyword evidence="12" id="KW-0032">Aminotransferase</keyword>
<comment type="catalytic activity">
    <reaction evidence="9">
        <text>L-valine + 2-oxoglutarate = 3-methyl-2-oxobutanoate + L-glutamate</text>
        <dbReference type="Rhea" id="RHEA:24813"/>
        <dbReference type="ChEBI" id="CHEBI:11851"/>
        <dbReference type="ChEBI" id="CHEBI:16810"/>
        <dbReference type="ChEBI" id="CHEBI:29985"/>
        <dbReference type="ChEBI" id="CHEBI:57762"/>
        <dbReference type="EC" id="2.6.1.42"/>
    </reaction>
</comment>
<dbReference type="GO" id="GO:0009082">
    <property type="term" value="P:branched-chain amino acid biosynthetic process"/>
    <property type="evidence" value="ECO:0007669"/>
    <property type="project" value="UniProtKB-KW"/>
</dbReference>
<comment type="pathway">
    <text evidence="2">Amino-acid biosynthesis; L-isoleucine biosynthesis; L-isoleucine from 2-oxobutanoate: step 4/4.</text>
</comment>
<evidence type="ECO:0000256" key="2">
    <source>
        <dbReference type="ARBA" id="ARBA00004824"/>
    </source>
</evidence>
<comment type="function">
    <text evidence="1">Acts on leucine, isoleucine and valine.</text>
</comment>
<dbReference type="EC" id="2.6.1.42" evidence="6"/>
<dbReference type="RefSeq" id="WP_091941105.1">
    <property type="nucleotide sequence ID" value="NZ_FOSV01000001.1"/>
</dbReference>
<dbReference type="GO" id="GO:0005829">
    <property type="term" value="C:cytosol"/>
    <property type="evidence" value="ECO:0007669"/>
    <property type="project" value="TreeGrafter"/>
</dbReference>
<dbReference type="OrthoDB" id="9805628at2"/>
<evidence type="ECO:0000256" key="4">
    <source>
        <dbReference type="ARBA" id="ARBA00005072"/>
    </source>
</evidence>
<gene>
    <name evidence="12" type="ORF">SAMN04488125_101231</name>
</gene>
<evidence type="ECO:0000256" key="8">
    <source>
        <dbReference type="ARBA" id="ARBA00023304"/>
    </source>
</evidence>
<dbReference type="Proteomes" id="UP000198804">
    <property type="component" value="Unassembled WGS sequence"/>
</dbReference>
<comment type="catalytic activity">
    <reaction evidence="10">
        <text>L-isoleucine + 2-oxoglutarate = (S)-3-methyl-2-oxopentanoate + L-glutamate</text>
        <dbReference type="Rhea" id="RHEA:24801"/>
        <dbReference type="ChEBI" id="CHEBI:16810"/>
        <dbReference type="ChEBI" id="CHEBI:29985"/>
        <dbReference type="ChEBI" id="CHEBI:35146"/>
        <dbReference type="ChEBI" id="CHEBI:58045"/>
        <dbReference type="EC" id="2.6.1.42"/>
    </reaction>
</comment>
<dbReference type="InterPro" id="IPR050571">
    <property type="entry name" value="Class-IV_PLP-Dep_Aminotrnsfr"/>
</dbReference>
<dbReference type="InterPro" id="IPR036038">
    <property type="entry name" value="Aminotransferase-like"/>
</dbReference>
<dbReference type="AlphaFoldDB" id="A0A1I3YIF8"/>
<dbReference type="STRING" id="414703.SAMN04488125_101231"/>
<evidence type="ECO:0000256" key="9">
    <source>
        <dbReference type="ARBA" id="ARBA00048212"/>
    </source>
</evidence>
<keyword evidence="8" id="KW-0100">Branched-chain amino acid biosynthesis</keyword>
<dbReference type="Pfam" id="PF01063">
    <property type="entry name" value="Aminotran_4"/>
    <property type="match status" value="1"/>
</dbReference>
<comment type="catalytic activity">
    <reaction evidence="11">
        <text>L-leucine + 2-oxoglutarate = 4-methyl-2-oxopentanoate + L-glutamate</text>
        <dbReference type="Rhea" id="RHEA:18321"/>
        <dbReference type="ChEBI" id="CHEBI:16810"/>
        <dbReference type="ChEBI" id="CHEBI:17865"/>
        <dbReference type="ChEBI" id="CHEBI:29985"/>
        <dbReference type="ChEBI" id="CHEBI:57427"/>
        <dbReference type="EC" id="2.6.1.42"/>
    </reaction>
</comment>
<dbReference type="PANTHER" id="PTHR42743">
    <property type="entry name" value="AMINO-ACID AMINOTRANSFERASE"/>
    <property type="match status" value="1"/>
</dbReference>
<dbReference type="InterPro" id="IPR001544">
    <property type="entry name" value="Aminotrans_IV"/>
</dbReference>
<keyword evidence="8" id="KW-0028">Amino-acid biosynthesis</keyword>
<organism evidence="12 13">
    <name type="scientific">Methylorubrum salsuginis</name>
    <dbReference type="NCBI Taxonomy" id="414703"/>
    <lineage>
        <taxon>Bacteria</taxon>
        <taxon>Pseudomonadati</taxon>
        <taxon>Pseudomonadota</taxon>
        <taxon>Alphaproteobacteria</taxon>
        <taxon>Hyphomicrobiales</taxon>
        <taxon>Methylobacteriaceae</taxon>
        <taxon>Methylorubrum</taxon>
    </lineage>
</organism>
<comment type="pathway">
    <text evidence="3">Amino-acid biosynthesis; L-valine biosynthesis; L-valine from pyruvate: step 4/4.</text>
</comment>
<accession>A0A1I3YIF8</accession>
<keyword evidence="13" id="KW-1185">Reference proteome</keyword>
<sequence length="285" mass="29291">MLWSDGRLVEGGTLPFDMGDRGLLLGDGVFDTALAVQGRIAFEAAHIDRLVAAAAALGYPADPDAIRQAMRDLADTQPLAAIRTTLTRGSGPRGLAPPKEPAPFLFASAAPARAGLFFSALRLLPTEIARNETSPASRLKTLGYLDAVLAARAAQAAGFDEALFLNTKGRVACAGTGNVFGILGGALVTPPTEEGVLPGIVRGALLSKIAPGLGLAVEERPLRPADLDRAEAVFVTNSLRLIAPVAAIGGTTYDSAGHATVQRLWAALRAAVAASCGVEPDALNP</sequence>
<dbReference type="SUPFAM" id="SSF56752">
    <property type="entry name" value="D-aminoacid aminotransferase-like PLP-dependent enzymes"/>
    <property type="match status" value="1"/>
</dbReference>
<keyword evidence="12" id="KW-0808">Transferase</keyword>
<proteinExistence type="inferred from homology"/>
<evidence type="ECO:0000256" key="5">
    <source>
        <dbReference type="ARBA" id="ARBA00009320"/>
    </source>
</evidence>
<evidence type="ECO:0000256" key="7">
    <source>
        <dbReference type="ARBA" id="ARBA00014472"/>
    </source>
</evidence>
<dbReference type="Gene3D" id="3.30.470.10">
    <property type="match status" value="1"/>
</dbReference>
<evidence type="ECO:0000256" key="1">
    <source>
        <dbReference type="ARBA" id="ARBA00003109"/>
    </source>
</evidence>
<dbReference type="InterPro" id="IPR043132">
    <property type="entry name" value="BCAT-like_C"/>
</dbReference>
<comment type="pathway">
    <text evidence="4">Amino-acid biosynthesis; L-leucine biosynthesis; L-leucine from 3-methyl-2-oxobutanoate: step 4/4.</text>
</comment>
<evidence type="ECO:0000313" key="13">
    <source>
        <dbReference type="Proteomes" id="UP000198804"/>
    </source>
</evidence>
<dbReference type="EMBL" id="FOSV01000001">
    <property type="protein sequence ID" value="SFK31668.1"/>
    <property type="molecule type" value="Genomic_DNA"/>
</dbReference>
<evidence type="ECO:0000256" key="11">
    <source>
        <dbReference type="ARBA" id="ARBA00049229"/>
    </source>
</evidence>
<name>A0A1I3YIF8_9HYPH</name>
<dbReference type="PANTHER" id="PTHR42743:SF11">
    <property type="entry name" value="AMINODEOXYCHORISMATE LYASE"/>
    <property type="match status" value="1"/>
</dbReference>
<evidence type="ECO:0000256" key="3">
    <source>
        <dbReference type="ARBA" id="ARBA00004931"/>
    </source>
</evidence>
<evidence type="ECO:0000256" key="10">
    <source>
        <dbReference type="ARBA" id="ARBA00048798"/>
    </source>
</evidence>
<dbReference type="Gene3D" id="3.20.10.10">
    <property type="entry name" value="D-amino Acid Aminotransferase, subunit A, domain 2"/>
    <property type="match status" value="1"/>
</dbReference>
<reference evidence="13" key="1">
    <citation type="submission" date="2016-10" db="EMBL/GenBank/DDBJ databases">
        <authorList>
            <person name="Varghese N."/>
            <person name="Submissions S."/>
        </authorList>
    </citation>
    <scope>NUCLEOTIDE SEQUENCE [LARGE SCALE GENOMIC DNA]</scope>
    <source>
        <strain evidence="13">CGMCC 1.6474</strain>
    </source>
</reference>
<dbReference type="InterPro" id="IPR043131">
    <property type="entry name" value="BCAT-like_N"/>
</dbReference>